<dbReference type="InterPro" id="IPR036390">
    <property type="entry name" value="WH_DNA-bd_sf"/>
</dbReference>
<dbReference type="Gene3D" id="1.10.10.10">
    <property type="entry name" value="Winged helix-like DNA-binding domain superfamily/Winged helix DNA-binding domain"/>
    <property type="match status" value="1"/>
</dbReference>
<evidence type="ECO:0000313" key="7">
    <source>
        <dbReference type="Proteomes" id="UP000254069"/>
    </source>
</evidence>
<dbReference type="PANTHER" id="PTHR30126">
    <property type="entry name" value="HTH-TYPE TRANSCRIPTIONAL REGULATOR"/>
    <property type="match status" value="1"/>
</dbReference>
<dbReference type="GO" id="GO:0003700">
    <property type="term" value="F:DNA-binding transcription factor activity"/>
    <property type="evidence" value="ECO:0007669"/>
    <property type="project" value="InterPro"/>
</dbReference>
<keyword evidence="4" id="KW-0804">Transcription</keyword>
<evidence type="ECO:0000259" key="5">
    <source>
        <dbReference type="PROSITE" id="PS50931"/>
    </source>
</evidence>
<dbReference type="SUPFAM" id="SSF53850">
    <property type="entry name" value="Periplasmic binding protein-like II"/>
    <property type="match status" value="1"/>
</dbReference>
<dbReference type="PRINTS" id="PR00039">
    <property type="entry name" value="HTHLYSR"/>
</dbReference>
<dbReference type="CDD" id="cd05466">
    <property type="entry name" value="PBP2_LTTR_substrate"/>
    <property type="match status" value="1"/>
</dbReference>
<organism evidence="6 7">
    <name type="scientific">Shewanella algae</name>
    <dbReference type="NCBI Taxonomy" id="38313"/>
    <lineage>
        <taxon>Bacteria</taxon>
        <taxon>Pseudomonadati</taxon>
        <taxon>Pseudomonadota</taxon>
        <taxon>Gammaproteobacteria</taxon>
        <taxon>Alteromonadales</taxon>
        <taxon>Shewanellaceae</taxon>
        <taxon>Shewanella</taxon>
    </lineage>
</organism>
<dbReference type="InterPro" id="IPR036388">
    <property type="entry name" value="WH-like_DNA-bd_sf"/>
</dbReference>
<protein>
    <submittedName>
        <fullName evidence="6">CysJI operon transcriptional activator</fullName>
    </submittedName>
</protein>
<reference evidence="6 7" key="1">
    <citation type="submission" date="2018-06" db="EMBL/GenBank/DDBJ databases">
        <authorList>
            <consortium name="Pathogen Informatics"/>
            <person name="Doyle S."/>
        </authorList>
    </citation>
    <scope>NUCLEOTIDE SEQUENCE [LARGE SCALE GENOMIC DNA]</scope>
    <source>
        <strain evidence="6 7">NCTC10738</strain>
    </source>
</reference>
<proteinExistence type="inferred from homology"/>
<dbReference type="EMBL" id="UGYO01000001">
    <property type="protein sequence ID" value="SUI56267.1"/>
    <property type="molecule type" value="Genomic_DNA"/>
</dbReference>
<feature type="domain" description="HTH lysR-type" evidence="5">
    <location>
        <begin position="2"/>
        <end position="59"/>
    </location>
</feature>
<dbReference type="AlphaFoldDB" id="A0A379Z7T1"/>
<evidence type="ECO:0000256" key="2">
    <source>
        <dbReference type="ARBA" id="ARBA00023015"/>
    </source>
</evidence>
<evidence type="ECO:0000256" key="1">
    <source>
        <dbReference type="ARBA" id="ARBA00009437"/>
    </source>
</evidence>
<dbReference type="Pfam" id="PF03466">
    <property type="entry name" value="LysR_substrate"/>
    <property type="match status" value="1"/>
</dbReference>
<dbReference type="RefSeq" id="WP_054743306.1">
    <property type="nucleotide sequence ID" value="NZ_AP024616.1"/>
</dbReference>
<keyword evidence="3" id="KW-0238">DNA-binding</keyword>
<dbReference type="Gene3D" id="3.40.190.10">
    <property type="entry name" value="Periplasmic binding protein-like II"/>
    <property type="match status" value="2"/>
</dbReference>
<sequence>MINPNWLKTFKTLIDTGHFTKTADVLFMTQPGVSQQIRKLEESCGHALIRRINKTFEITEQGKLVYEYACQQALNEQNLFTKLSDNDPFSGRYQLACSGSLALHLYPKLLALQSQHPGLTVEVEAAPNQRILALVLQGEADAGIVTHVPNQSLLSVEVIGQEPLLIVVPKGCKVTGDIAKTLLSLGLISHPDAEHYLSLFLSNCAEPNLASLDTGKIKISGYVNQINQILLPVSLGLGFTLLPQSAVASFIEQDRIDVYRPPSMVYETLYLIRKRSMELSQRVQFLNQEVRKAISH</sequence>
<keyword evidence="7" id="KW-1185">Reference proteome</keyword>
<dbReference type="InterPro" id="IPR000847">
    <property type="entry name" value="LysR_HTH_N"/>
</dbReference>
<name>A0A379Z7T1_9GAMM</name>
<keyword evidence="2" id="KW-0805">Transcription regulation</keyword>
<evidence type="ECO:0000256" key="4">
    <source>
        <dbReference type="ARBA" id="ARBA00023163"/>
    </source>
</evidence>
<dbReference type="InterPro" id="IPR005119">
    <property type="entry name" value="LysR_subst-bd"/>
</dbReference>
<dbReference type="Proteomes" id="UP000254069">
    <property type="component" value="Unassembled WGS sequence"/>
</dbReference>
<dbReference type="Pfam" id="PF00126">
    <property type="entry name" value="HTH_1"/>
    <property type="match status" value="1"/>
</dbReference>
<evidence type="ECO:0000313" key="6">
    <source>
        <dbReference type="EMBL" id="SUI56267.1"/>
    </source>
</evidence>
<dbReference type="SUPFAM" id="SSF46785">
    <property type="entry name" value="Winged helix' DNA-binding domain"/>
    <property type="match status" value="1"/>
</dbReference>
<evidence type="ECO:0000256" key="3">
    <source>
        <dbReference type="ARBA" id="ARBA00023125"/>
    </source>
</evidence>
<dbReference type="PROSITE" id="PS50931">
    <property type="entry name" value="HTH_LYSR"/>
    <property type="match status" value="1"/>
</dbReference>
<comment type="similarity">
    <text evidence="1">Belongs to the LysR transcriptional regulatory family.</text>
</comment>
<dbReference type="GO" id="GO:0000976">
    <property type="term" value="F:transcription cis-regulatory region binding"/>
    <property type="evidence" value="ECO:0007669"/>
    <property type="project" value="TreeGrafter"/>
</dbReference>
<dbReference type="PANTHER" id="PTHR30126:SF99">
    <property type="entry name" value="TRANSCRIPTIONAL REGULATOR LYSR FAMILY"/>
    <property type="match status" value="1"/>
</dbReference>
<gene>
    <name evidence="6" type="primary">cysL_1</name>
    <name evidence="6" type="ORF">NCTC10738_01098</name>
</gene>
<accession>A0A379Z7T1</accession>